<dbReference type="EMBL" id="DP000086">
    <property type="protein sequence ID" value="ABB46704.2"/>
    <property type="molecule type" value="Genomic_DNA"/>
</dbReference>
<reference evidence="2" key="3">
    <citation type="submission" date="2006-07" db="EMBL/GenBank/DDBJ databases">
        <authorList>
            <person name="Buell R."/>
        </authorList>
    </citation>
    <scope>NUCLEOTIDE SEQUENCE</scope>
</reference>
<feature type="compositionally biased region" description="Basic residues" evidence="1">
    <location>
        <begin position="1"/>
        <end position="11"/>
    </location>
</feature>
<feature type="region of interest" description="Disordered" evidence="1">
    <location>
        <begin position="1"/>
        <end position="134"/>
    </location>
</feature>
<evidence type="ECO:0000256" key="1">
    <source>
        <dbReference type="SAM" id="MobiDB-lite"/>
    </source>
</evidence>
<sequence length="495" mass="53466">MEGIRTYRRCKGSQTTTSPPGALEVETRKRPSRTSRGSQREPVGGAGRKEKAKSAVGAARAERWGGGAERWGGSAGRNRPHGLAKCPMSPRRAGAWRARMRRRKARPEMRRRNVAQAAEARARSTGSSRWRKISTSISSGRAGAADGEAILPPWEVVGGVGEWIVSLRWRGEFSEYAIKFALLSGYTTQFVLLSEYAIGARISFVPCPSVSSVRSAIVFSARRRRRQSAIARAGARVSRAGVRPSPASSILVGVHPCHPPSSSSSSTVWRGRRGRESATARADVRPSPASSILVGVHPHRPPSSLSLSTLCRGRGGRESATARAGARLDGWREPLGFCEEVIDKRGYVEAIPTISEILVLFTGSMRGRGPATEMYCLYLNDPSGEPSSIVASIARPAIQLIMALVVPTAWLVPCRRLVHAMPKRKKIAIPKLEGVTGCFGAVMVPVPYCALDVGEVLMVAATDEGALRLPDHSTYLSCEPQGQHLGQILVKLCRR</sequence>
<protein>
    <submittedName>
        <fullName evidence="2">Uncharacterized protein</fullName>
    </submittedName>
</protein>
<accession>Q33B69</accession>
<name>Q33B69_ORYSJ</name>
<feature type="compositionally biased region" description="Polar residues" evidence="1">
    <location>
        <begin position="124"/>
        <end position="134"/>
    </location>
</feature>
<proteinExistence type="predicted"/>
<feature type="region of interest" description="Disordered" evidence="1">
    <location>
        <begin position="253"/>
        <end position="325"/>
    </location>
</feature>
<dbReference type="AlphaFoldDB" id="Q33B69"/>
<reference evidence="2" key="2">
    <citation type="submission" date="2003-05" db="EMBL/GenBank/DDBJ databases">
        <authorList>
            <person name="Buell C.R."/>
            <person name="Wing R.A."/>
            <person name="McCombie W.R."/>
            <person name="Messing J."/>
            <person name="Yuan Q."/>
            <person name="Ouyang S."/>
        </authorList>
    </citation>
    <scope>NUCLEOTIDE SEQUENCE</scope>
</reference>
<gene>
    <name evidence="2" type="ordered locus">LOC_Os10g04660</name>
</gene>
<evidence type="ECO:0000313" key="2">
    <source>
        <dbReference type="EMBL" id="ABB46704.2"/>
    </source>
</evidence>
<feature type="compositionally biased region" description="Gly residues" evidence="1">
    <location>
        <begin position="64"/>
        <end position="75"/>
    </location>
</feature>
<organism evidence="2">
    <name type="scientific">Oryza sativa subsp. japonica</name>
    <name type="common">Rice</name>
    <dbReference type="NCBI Taxonomy" id="39947"/>
    <lineage>
        <taxon>Eukaryota</taxon>
        <taxon>Viridiplantae</taxon>
        <taxon>Streptophyta</taxon>
        <taxon>Embryophyta</taxon>
        <taxon>Tracheophyta</taxon>
        <taxon>Spermatophyta</taxon>
        <taxon>Magnoliopsida</taxon>
        <taxon>Liliopsida</taxon>
        <taxon>Poales</taxon>
        <taxon>Poaceae</taxon>
        <taxon>BOP clade</taxon>
        <taxon>Oryzoideae</taxon>
        <taxon>Oryzeae</taxon>
        <taxon>Oryzinae</taxon>
        <taxon>Oryza</taxon>
        <taxon>Oryza sativa</taxon>
    </lineage>
</organism>
<feature type="compositionally biased region" description="Basic and acidic residues" evidence="1">
    <location>
        <begin position="274"/>
        <end position="284"/>
    </location>
</feature>
<reference evidence="2" key="1">
    <citation type="journal article" date="2003" name="Science">
        <title>In-depth view of structure, activity, and evolution of rice chromosome 10.</title>
        <authorList>
            <consortium name="Rice Chromosome 10 Sequencing Consortium"/>
        </authorList>
    </citation>
    <scope>NUCLEOTIDE SEQUENCE [LARGE SCALE GENOMIC DNA]</scope>
</reference>